<keyword evidence="2" id="KW-1185">Reference proteome</keyword>
<reference evidence="1" key="2">
    <citation type="journal article" date="2023" name="Science">
        <title>Genomic signatures of disease resistance in endangered staghorn corals.</title>
        <authorList>
            <person name="Vollmer S.V."/>
            <person name="Selwyn J.D."/>
            <person name="Despard B.A."/>
            <person name="Roesel C.L."/>
        </authorList>
    </citation>
    <scope>NUCLEOTIDE SEQUENCE</scope>
    <source>
        <strain evidence="1">K2</strain>
    </source>
</reference>
<name>A0AAD9R1G2_ACRCE</name>
<accession>A0AAD9R1G2</accession>
<dbReference type="EMBL" id="JARQWQ010000006">
    <property type="protein sequence ID" value="KAK2571359.1"/>
    <property type="molecule type" value="Genomic_DNA"/>
</dbReference>
<evidence type="ECO:0000313" key="1">
    <source>
        <dbReference type="EMBL" id="KAK2571359.1"/>
    </source>
</evidence>
<dbReference type="Proteomes" id="UP001249851">
    <property type="component" value="Unassembled WGS sequence"/>
</dbReference>
<sequence>MWNEFDATVEEIAELTSMPMKLKKVIKRSRNFNRGDVLALNRLQFKIQGGNMVQKFTGTFSPENDVFPFLIRLTFHEKGVLLSQV</sequence>
<organism evidence="1 2">
    <name type="scientific">Acropora cervicornis</name>
    <name type="common">Staghorn coral</name>
    <dbReference type="NCBI Taxonomy" id="6130"/>
    <lineage>
        <taxon>Eukaryota</taxon>
        <taxon>Metazoa</taxon>
        <taxon>Cnidaria</taxon>
        <taxon>Anthozoa</taxon>
        <taxon>Hexacorallia</taxon>
        <taxon>Scleractinia</taxon>
        <taxon>Astrocoeniina</taxon>
        <taxon>Acroporidae</taxon>
        <taxon>Acropora</taxon>
    </lineage>
</organism>
<protein>
    <submittedName>
        <fullName evidence="1">Uncharacterized protein</fullName>
    </submittedName>
</protein>
<proteinExistence type="predicted"/>
<evidence type="ECO:0000313" key="2">
    <source>
        <dbReference type="Proteomes" id="UP001249851"/>
    </source>
</evidence>
<gene>
    <name evidence="1" type="ORF">P5673_003946</name>
</gene>
<reference evidence="1" key="1">
    <citation type="journal article" date="2023" name="G3 (Bethesda)">
        <title>Whole genome assembly and annotation of the endangered Caribbean coral Acropora cervicornis.</title>
        <authorList>
            <person name="Selwyn J.D."/>
            <person name="Vollmer S.V."/>
        </authorList>
    </citation>
    <scope>NUCLEOTIDE SEQUENCE</scope>
    <source>
        <strain evidence="1">K2</strain>
    </source>
</reference>
<dbReference type="AlphaFoldDB" id="A0AAD9R1G2"/>
<comment type="caution">
    <text evidence="1">The sequence shown here is derived from an EMBL/GenBank/DDBJ whole genome shotgun (WGS) entry which is preliminary data.</text>
</comment>